<dbReference type="SUPFAM" id="SSF46689">
    <property type="entry name" value="Homeodomain-like"/>
    <property type="match status" value="1"/>
</dbReference>
<evidence type="ECO:0000256" key="4">
    <source>
        <dbReference type="ARBA" id="ARBA00023159"/>
    </source>
</evidence>
<dbReference type="PANTHER" id="PTHR11019:SF159">
    <property type="entry name" value="TRANSCRIPTIONAL REGULATOR-RELATED"/>
    <property type="match status" value="1"/>
</dbReference>
<protein>
    <submittedName>
        <fullName evidence="8">AraC family transcriptional regulator</fullName>
    </submittedName>
</protein>
<dbReference type="InterPro" id="IPR014710">
    <property type="entry name" value="RmlC-like_jellyroll"/>
</dbReference>
<keyword evidence="3" id="KW-0238">DNA-binding</keyword>
<dbReference type="InterPro" id="IPR009057">
    <property type="entry name" value="Homeodomain-like_sf"/>
</dbReference>
<dbReference type="EMBL" id="QTQX01000007">
    <property type="protein sequence ID" value="RQT30008.1"/>
    <property type="molecule type" value="Genomic_DNA"/>
</dbReference>
<dbReference type="Proteomes" id="UP000269271">
    <property type="component" value="Unassembled WGS sequence"/>
</dbReference>
<dbReference type="RefSeq" id="WP_124617777.1">
    <property type="nucleotide sequence ID" value="NZ_JAIZRD010000009.1"/>
</dbReference>
<evidence type="ECO:0000256" key="6">
    <source>
        <dbReference type="SAM" id="MobiDB-lite"/>
    </source>
</evidence>
<dbReference type="InterPro" id="IPR018060">
    <property type="entry name" value="HTH_AraC"/>
</dbReference>
<evidence type="ECO:0000256" key="5">
    <source>
        <dbReference type="ARBA" id="ARBA00023163"/>
    </source>
</evidence>
<dbReference type="PROSITE" id="PS00041">
    <property type="entry name" value="HTH_ARAC_FAMILY_1"/>
    <property type="match status" value="1"/>
</dbReference>
<dbReference type="Gene3D" id="1.10.10.60">
    <property type="entry name" value="Homeodomain-like"/>
    <property type="match status" value="2"/>
</dbReference>
<dbReference type="Gene3D" id="2.60.120.10">
    <property type="entry name" value="Jelly Rolls"/>
    <property type="match status" value="1"/>
</dbReference>
<dbReference type="SMART" id="SM00342">
    <property type="entry name" value="HTH_ARAC"/>
    <property type="match status" value="1"/>
</dbReference>
<dbReference type="FunFam" id="1.10.10.60:FF:000132">
    <property type="entry name" value="AraC family transcriptional regulator"/>
    <property type="match status" value="1"/>
</dbReference>
<dbReference type="PRINTS" id="PR00032">
    <property type="entry name" value="HTHARAC"/>
</dbReference>
<evidence type="ECO:0000256" key="3">
    <source>
        <dbReference type="ARBA" id="ARBA00023125"/>
    </source>
</evidence>
<dbReference type="InterPro" id="IPR018062">
    <property type="entry name" value="HTH_AraC-typ_CS"/>
</dbReference>
<dbReference type="GO" id="GO:0043565">
    <property type="term" value="F:sequence-specific DNA binding"/>
    <property type="evidence" value="ECO:0007669"/>
    <property type="project" value="InterPro"/>
</dbReference>
<evidence type="ECO:0000313" key="8">
    <source>
        <dbReference type="EMBL" id="RQT30008.1"/>
    </source>
</evidence>
<evidence type="ECO:0000256" key="2">
    <source>
        <dbReference type="ARBA" id="ARBA00023015"/>
    </source>
</evidence>
<accession>A0A3N8R2A7</accession>
<dbReference type="Pfam" id="PF12833">
    <property type="entry name" value="HTH_18"/>
    <property type="match status" value="1"/>
</dbReference>
<evidence type="ECO:0000256" key="1">
    <source>
        <dbReference type="ARBA" id="ARBA00022491"/>
    </source>
</evidence>
<reference evidence="8 9" key="1">
    <citation type="submission" date="2018-08" db="EMBL/GenBank/DDBJ databases">
        <title>Comparative analysis of Burkholderia isolates from Puerto Rico.</title>
        <authorList>
            <person name="Hall C."/>
            <person name="Sahl J."/>
            <person name="Wagner D."/>
        </authorList>
    </citation>
    <scope>NUCLEOTIDE SEQUENCE [LARGE SCALE GENOMIC DNA]</scope>
    <source>
        <strain evidence="8 9">Bp9001</strain>
    </source>
</reference>
<feature type="domain" description="HTH araC/xylS-type" evidence="7">
    <location>
        <begin position="188"/>
        <end position="285"/>
    </location>
</feature>
<organism evidence="8 9">
    <name type="scientific">Burkholderia contaminans</name>
    <dbReference type="NCBI Taxonomy" id="488447"/>
    <lineage>
        <taxon>Bacteria</taxon>
        <taxon>Pseudomonadati</taxon>
        <taxon>Pseudomonadota</taxon>
        <taxon>Betaproteobacteria</taxon>
        <taxon>Burkholderiales</taxon>
        <taxon>Burkholderiaceae</taxon>
        <taxon>Burkholderia</taxon>
        <taxon>Burkholderia cepacia complex</taxon>
    </lineage>
</organism>
<feature type="region of interest" description="Disordered" evidence="6">
    <location>
        <begin position="1"/>
        <end position="39"/>
    </location>
</feature>
<dbReference type="Pfam" id="PF02311">
    <property type="entry name" value="AraC_binding"/>
    <property type="match status" value="1"/>
</dbReference>
<dbReference type="AlphaFoldDB" id="A0A3N8R2A7"/>
<dbReference type="PROSITE" id="PS01124">
    <property type="entry name" value="HTH_ARAC_FAMILY_2"/>
    <property type="match status" value="1"/>
</dbReference>
<name>A0A3N8R2A7_9BURK</name>
<evidence type="ECO:0000259" key="7">
    <source>
        <dbReference type="PROSITE" id="PS01124"/>
    </source>
</evidence>
<feature type="compositionally biased region" description="Basic and acidic residues" evidence="6">
    <location>
        <begin position="1"/>
        <end position="14"/>
    </location>
</feature>
<keyword evidence="1" id="KW-0678">Repressor</keyword>
<dbReference type="InterPro" id="IPR020449">
    <property type="entry name" value="Tscrpt_reg_AraC-type_HTH"/>
</dbReference>
<dbReference type="CDD" id="cd06124">
    <property type="entry name" value="cupin_NimR-like_N"/>
    <property type="match status" value="1"/>
</dbReference>
<keyword evidence="4" id="KW-0010">Activator</keyword>
<dbReference type="InterPro" id="IPR003313">
    <property type="entry name" value="AraC-bd"/>
</dbReference>
<dbReference type="SUPFAM" id="SSF51182">
    <property type="entry name" value="RmlC-like cupins"/>
    <property type="match status" value="1"/>
</dbReference>
<comment type="caution">
    <text evidence="8">The sequence shown here is derived from an EMBL/GenBank/DDBJ whole genome shotgun (WGS) entry which is preliminary data.</text>
</comment>
<dbReference type="PANTHER" id="PTHR11019">
    <property type="entry name" value="HTH-TYPE TRANSCRIPTIONAL REGULATOR NIMR"/>
    <property type="match status" value="1"/>
</dbReference>
<proteinExistence type="predicted"/>
<dbReference type="InterPro" id="IPR011051">
    <property type="entry name" value="RmlC_Cupin_sf"/>
</dbReference>
<keyword evidence="5" id="KW-0804">Transcription</keyword>
<keyword evidence="2" id="KW-0805">Transcription regulation</keyword>
<dbReference type="GO" id="GO:0003700">
    <property type="term" value="F:DNA-binding transcription factor activity"/>
    <property type="evidence" value="ECO:0007669"/>
    <property type="project" value="InterPro"/>
</dbReference>
<gene>
    <name evidence="8" type="ORF">DF037_13040</name>
</gene>
<sequence>MKVEGRRGHGKANERNATAAPKRAGNAPVTKSTDPRDYQHAPGIAAVMPKVFPDGFVVAEHRHSRAQLVYTTTGIAEVVACQSLWMIPPHRALWIPPDLPHAMRAHGQLEMRTAYVDPQAYRSATPDQPSLVNVSPLLRELIVRASSFPVEIPPDGRDDLVIQLMLAEIEWSPEQPLRLPSGQDRRLARVCDAILANPADQRTLTEWADEVGASSRTLARLFTAETGLSFSQWRQQARISAARPLLASGRSVITVAAELGYETTSAFSTVFRRFAGMTPSAYAKLSDSA</sequence>
<evidence type="ECO:0000313" key="9">
    <source>
        <dbReference type="Proteomes" id="UP000269271"/>
    </source>
</evidence>